<accession>A0A5S4EI73</accession>
<protein>
    <submittedName>
        <fullName evidence="1">Uncharacterized protein</fullName>
    </submittedName>
</protein>
<dbReference type="AlphaFoldDB" id="A0A5S4EI73"/>
<proteinExistence type="predicted"/>
<organism evidence="1 2">
    <name type="scientific">Candidatus Accumulibacter phosphatis</name>
    <dbReference type="NCBI Taxonomy" id="327160"/>
    <lineage>
        <taxon>Bacteria</taxon>
        <taxon>Pseudomonadati</taxon>
        <taxon>Pseudomonadota</taxon>
        <taxon>Betaproteobacteria</taxon>
        <taxon>Candidatus Accumulibacter</taxon>
    </lineage>
</organism>
<reference evidence="1 2" key="1">
    <citation type="submission" date="2019-04" db="EMBL/GenBank/DDBJ databases">
        <title>A novel phosphate-accumulating bacterium identified in bioreactor for phosphate removal from wastewater.</title>
        <authorList>
            <person name="Kotlyarov R.Y."/>
            <person name="Beletsky A.V."/>
            <person name="Kallistova A.Y."/>
            <person name="Dorofeev A.G."/>
            <person name="Nikolaev Y.Y."/>
            <person name="Pimenov N.V."/>
            <person name="Ravin N.V."/>
            <person name="Mardanov A.V."/>
        </authorList>
    </citation>
    <scope>NUCLEOTIDE SEQUENCE [LARGE SCALE GENOMIC DNA]</scope>
    <source>
        <strain evidence="1 2">Bin19</strain>
    </source>
</reference>
<evidence type="ECO:0000313" key="2">
    <source>
        <dbReference type="Proteomes" id="UP000306324"/>
    </source>
</evidence>
<comment type="caution">
    <text evidence="1">The sequence shown here is derived from an EMBL/GenBank/DDBJ whole genome shotgun (WGS) entry which is preliminary data.</text>
</comment>
<name>A0A5S4EI73_9PROT</name>
<gene>
    <name evidence="1" type="ORF">ACCUM_2070</name>
</gene>
<keyword evidence="2" id="KW-1185">Reference proteome</keyword>
<dbReference type="EMBL" id="SWAD01000128">
    <property type="protein sequence ID" value="TMQ75012.1"/>
    <property type="molecule type" value="Genomic_DNA"/>
</dbReference>
<evidence type="ECO:0000313" key="1">
    <source>
        <dbReference type="EMBL" id="TMQ75012.1"/>
    </source>
</evidence>
<sequence length="50" mass="5995">MAYYIYFTVVERIHKMTDVWVRSWIKMTRTQKVASVFPWLAIGTGLRSRT</sequence>
<dbReference type="Proteomes" id="UP000306324">
    <property type="component" value="Unassembled WGS sequence"/>
</dbReference>